<dbReference type="EMBL" id="FPKS01000006">
    <property type="protein sequence ID" value="SFZ74726.1"/>
    <property type="molecule type" value="Genomic_DNA"/>
</dbReference>
<gene>
    <name evidence="9" type="ORF">SAMN02746068_01322</name>
</gene>
<dbReference type="GO" id="GO:0006865">
    <property type="term" value="P:amino acid transport"/>
    <property type="evidence" value="ECO:0007669"/>
    <property type="project" value="TreeGrafter"/>
</dbReference>
<dbReference type="NCBIfam" id="TIGR01726">
    <property type="entry name" value="HEQRo_perm_3TM"/>
    <property type="match status" value="1"/>
</dbReference>
<feature type="transmembrane region" description="Helical" evidence="7">
    <location>
        <begin position="58"/>
        <end position="80"/>
    </location>
</feature>
<dbReference type="InterPro" id="IPR010065">
    <property type="entry name" value="AA_ABC_transptr_permease_3TM"/>
</dbReference>
<dbReference type="PROSITE" id="PS50928">
    <property type="entry name" value="ABC_TM1"/>
    <property type="match status" value="1"/>
</dbReference>
<dbReference type="GO" id="GO:0015031">
    <property type="term" value="P:protein transport"/>
    <property type="evidence" value="ECO:0007669"/>
    <property type="project" value="UniProtKB-KW"/>
</dbReference>
<dbReference type="AlphaFoldDB" id="A0A1K2HD77"/>
<feature type="transmembrane region" description="Helical" evidence="7">
    <location>
        <begin position="20"/>
        <end position="46"/>
    </location>
</feature>
<organism evidence="9 10">
    <name type="scientific">Pseudolactococcus chungangensis CAU 28 = DSM 22330</name>
    <dbReference type="NCBI Taxonomy" id="1122154"/>
    <lineage>
        <taxon>Bacteria</taxon>
        <taxon>Bacillati</taxon>
        <taxon>Bacillota</taxon>
        <taxon>Bacilli</taxon>
        <taxon>Lactobacillales</taxon>
        <taxon>Streptococcaceae</taxon>
        <taxon>Pseudolactococcus</taxon>
    </lineage>
</organism>
<keyword evidence="5 7" id="KW-1133">Transmembrane helix</keyword>
<evidence type="ECO:0000256" key="4">
    <source>
        <dbReference type="ARBA" id="ARBA00022692"/>
    </source>
</evidence>
<dbReference type="PANTHER" id="PTHR30614">
    <property type="entry name" value="MEMBRANE COMPONENT OF AMINO ACID ABC TRANSPORTER"/>
    <property type="match status" value="1"/>
</dbReference>
<comment type="similarity">
    <text evidence="7">Belongs to the binding-protein-dependent transport system permease family.</text>
</comment>
<dbReference type="RefSeq" id="WP_031366068.1">
    <property type="nucleotide sequence ID" value="NZ_FPKS01000006.1"/>
</dbReference>
<evidence type="ECO:0000313" key="9">
    <source>
        <dbReference type="EMBL" id="SFZ74726.1"/>
    </source>
</evidence>
<feature type="transmembrane region" description="Helical" evidence="7">
    <location>
        <begin position="92"/>
        <end position="118"/>
    </location>
</feature>
<dbReference type="InterPro" id="IPR000515">
    <property type="entry name" value="MetI-like"/>
</dbReference>
<feature type="transmembrane region" description="Helical" evidence="7">
    <location>
        <begin position="195"/>
        <end position="216"/>
    </location>
</feature>
<reference evidence="9 10" key="1">
    <citation type="submission" date="2016-11" db="EMBL/GenBank/DDBJ databases">
        <authorList>
            <person name="Jaros S."/>
            <person name="Januszkiewicz K."/>
            <person name="Wedrychowicz H."/>
        </authorList>
    </citation>
    <scope>NUCLEOTIDE SEQUENCE [LARGE SCALE GENOMIC DNA]</scope>
    <source>
        <strain evidence="9 10">DSM 22330</strain>
    </source>
</reference>
<keyword evidence="2 7" id="KW-0813">Transport</keyword>
<dbReference type="Gene3D" id="1.10.3720.10">
    <property type="entry name" value="MetI-like"/>
    <property type="match status" value="1"/>
</dbReference>
<evidence type="ECO:0000256" key="3">
    <source>
        <dbReference type="ARBA" id="ARBA00022475"/>
    </source>
</evidence>
<dbReference type="PANTHER" id="PTHR30614:SF36">
    <property type="entry name" value="ABC TRANSPORTER MEMBRANE-SPANNING PERMEASE-GLUTAMINE TRANSPORT"/>
    <property type="match status" value="1"/>
</dbReference>
<dbReference type="CDD" id="cd06261">
    <property type="entry name" value="TM_PBP2"/>
    <property type="match status" value="1"/>
</dbReference>
<evidence type="ECO:0000256" key="1">
    <source>
        <dbReference type="ARBA" id="ARBA00004651"/>
    </source>
</evidence>
<dbReference type="GO" id="GO:0043190">
    <property type="term" value="C:ATP-binding cassette (ABC) transporter complex"/>
    <property type="evidence" value="ECO:0007669"/>
    <property type="project" value="InterPro"/>
</dbReference>
<dbReference type="GO" id="GO:0015833">
    <property type="term" value="P:peptide transport"/>
    <property type="evidence" value="ECO:0007669"/>
    <property type="project" value="UniProtKB-KW"/>
</dbReference>
<feature type="transmembrane region" description="Helical" evidence="7">
    <location>
        <begin position="139"/>
        <end position="158"/>
    </location>
</feature>
<comment type="subcellular location">
    <subcellularLocation>
        <location evidence="1 7">Cell membrane</location>
        <topology evidence="1 7">Multi-pass membrane protein</topology>
    </subcellularLocation>
</comment>
<feature type="domain" description="ABC transmembrane type-1" evidence="8">
    <location>
        <begin position="22"/>
        <end position="216"/>
    </location>
</feature>
<dbReference type="InterPro" id="IPR043429">
    <property type="entry name" value="ArtM/GltK/GlnP/TcyL/YhdX-like"/>
</dbReference>
<evidence type="ECO:0000259" key="8">
    <source>
        <dbReference type="PROSITE" id="PS50928"/>
    </source>
</evidence>
<sequence>MASSGLNIFFDGNNLSRILGGMWLAAKISVVSLVIGLLLGVLFGILRTSNLRVIKLIFKIYLEIFRMMPLLVLLFVFYYILPEALNSDISQFTVSVLVFVLWISSEMSDVVRSALISIPKAQIDAGRALGLSKRQQYRYIYLPQGLPLVIPATLNLVTRVIKTTSILLIIGVPEMIKVGQQVIENYTIKIPTASLWVYGFIFFLYFILCWPLSVLAKRLERKART</sequence>
<evidence type="ECO:0000256" key="6">
    <source>
        <dbReference type="ARBA" id="ARBA00023136"/>
    </source>
</evidence>
<name>A0A1K2HD77_9LACT</name>
<dbReference type="InterPro" id="IPR035906">
    <property type="entry name" value="MetI-like_sf"/>
</dbReference>
<keyword evidence="3" id="KW-1003">Cell membrane</keyword>
<dbReference type="Pfam" id="PF00528">
    <property type="entry name" value="BPD_transp_1"/>
    <property type="match status" value="1"/>
</dbReference>
<dbReference type="SUPFAM" id="SSF161098">
    <property type="entry name" value="MetI-like"/>
    <property type="match status" value="1"/>
</dbReference>
<accession>A0A1K2HD77</accession>
<dbReference type="Proteomes" id="UP000185655">
    <property type="component" value="Unassembled WGS sequence"/>
</dbReference>
<keyword evidence="4 7" id="KW-0812">Transmembrane</keyword>
<dbReference type="GO" id="GO:0022857">
    <property type="term" value="F:transmembrane transporter activity"/>
    <property type="evidence" value="ECO:0007669"/>
    <property type="project" value="InterPro"/>
</dbReference>
<dbReference type="STRING" id="1122154.SAMN02746068_01322"/>
<evidence type="ECO:0000313" key="10">
    <source>
        <dbReference type="Proteomes" id="UP000185655"/>
    </source>
</evidence>
<evidence type="ECO:0000256" key="2">
    <source>
        <dbReference type="ARBA" id="ARBA00022448"/>
    </source>
</evidence>
<evidence type="ECO:0000256" key="5">
    <source>
        <dbReference type="ARBA" id="ARBA00022989"/>
    </source>
</evidence>
<dbReference type="OrthoDB" id="92598at2"/>
<keyword evidence="6 7" id="KW-0472">Membrane</keyword>
<protein>
    <submittedName>
        <fullName evidence="9">Polar amino acid transport system permease protein</fullName>
    </submittedName>
</protein>
<evidence type="ECO:0000256" key="7">
    <source>
        <dbReference type="RuleBase" id="RU363032"/>
    </source>
</evidence>
<proteinExistence type="inferred from homology"/>